<dbReference type="CDD" id="cd06140">
    <property type="entry name" value="DNA_polA_I_Bacillus_like_exo"/>
    <property type="match status" value="1"/>
</dbReference>
<organism evidence="15 16">
    <name type="scientific">Klenkia sesuvii</name>
    <dbReference type="NCBI Taxonomy" id="3103137"/>
    <lineage>
        <taxon>Bacteria</taxon>
        <taxon>Bacillati</taxon>
        <taxon>Actinomycetota</taxon>
        <taxon>Actinomycetes</taxon>
        <taxon>Geodermatophilales</taxon>
        <taxon>Geodermatophilaceae</taxon>
        <taxon>Klenkia</taxon>
    </lineage>
</organism>
<reference evidence="15 16" key="1">
    <citation type="submission" date="2024-03" db="EMBL/GenBank/DDBJ databases">
        <title>Draft genome sequence of Klenkia sp. LSe6-5.</title>
        <authorList>
            <person name="Duangmal K."/>
            <person name="Chantavorakit T."/>
        </authorList>
    </citation>
    <scope>NUCLEOTIDE SEQUENCE [LARGE SCALE GENOMIC DNA]</scope>
    <source>
        <strain evidence="15 16">LSe6-5</strain>
    </source>
</reference>
<dbReference type="InterPro" id="IPR036279">
    <property type="entry name" value="5-3_exonuclease_C_sf"/>
</dbReference>
<dbReference type="Gene3D" id="3.40.50.1010">
    <property type="entry name" value="5'-nuclease"/>
    <property type="match status" value="1"/>
</dbReference>
<dbReference type="NCBIfam" id="NF004397">
    <property type="entry name" value="PRK05755.1"/>
    <property type="match status" value="1"/>
</dbReference>
<dbReference type="SUPFAM" id="SSF47807">
    <property type="entry name" value="5' to 3' exonuclease, C-terminal subdomain"/>
    <property type="match status" value="1"/>
</dbReference>
<keyword evidence="2 12" id="KW-0808">Transferase</keyword>
<dbReference type="CDD" id="cd08637">
    <property type="entry name" value="DNA_pol_A_pol_I_C"/>
    <property type="match status" value="1"/>
</dbReference>
<dbReference type="InterPro" id="IPR029060">
    <property type="entry name" value="PIN-like_dom_sf"/>
</dbReference>
<dbReference type="Pfam" id="PF22619">
    <property type="entry name" value="DNA_polI_exo1"/>
    <property type="match status" value="1"/>
</dbReference>
<dbReference type="RefSeq" id="WP_336403072.1">
    <property type="nucleotide sequence ID" value="NZ_JBAPLU010000003.1"/>
</dbReference>
<dbReference type="NCBIfam" id="TIGR00593">
    <property type="entry name" value="pola"/>
    <property type="match status" value="1"/>
</dbReference>
<comment type="catalytic activity">
    <reaction evidence="10 12">
        <text>DNA(n) + a 2'-deoxyribonucleoside 5'-triphosphate = DNA(n+1) + diphosphate</text>
        <dbReference type="Rhea" id="RHEA:22508"/>
        <dbReference type="Rhea" id="RHEA-COMP:17339"/>
        <dbReference type="Rhea" id="RHEA-COMP:17340"/>
        <dbReference type="ChEBI" id="CHEBI:33019"/>
        <dbReference type="ChEBI" id="CHEBI:61560"/>
        <dbReference type="ChEBI" id="CHEBI:173112"/>
        <dbReference type="EC" id="2.7.7.7"/>
    </reaction>
</comment>
<dbReference type="Gene3D" id="1.20.1060.10">
    <property type="entry name" value="Taq DNA Polymerase, Chain T, domain 4"/>
    <property type="match status" value="1"/>
</dbReference>
<dbReference type="InterPro" id="IPR002421">
    <property type="entry name" value="5-3_exonuclease"/>
</dbReference>
<evidence type="ECO:0000313" key="15">
    <source>
        <dbReference type="EMBL" id="MEI4270928.1"/>
    </source>
</evidence>
<keyword evidence="3 12" id="KW-0548">Nucleotidyltransferase</keyword>
<accession>A0ABU8DQH9</accession>
<keyword evidence="4 12" id="KW-0235">DNA replication</keyword>
<dbReference type="SUPFAM" id="SSF56672">
    <property type="entry name" value="DNA/RNA polymerases"/>
    <property type="match status" value="1"/>
</dbReference>
<evidence type="ECO:0000256" key="1">
    <source>
        <dbReference type="ARBA" id="ARBA00007705"/>
    </source>
</evidence>
<proteinExistence type="inferred from homology"/>
<dbReference type="Gene3D" id="3.30.420.10">
    <property type="entry name" value="Ribonuclease H-like superfamily/Ribonuclease H"/>
    <property type="match status" value="1"/>
</dbReference>
<evidence type="ECO:0000313" key="16">
    <source>
        <dbReference type="Proteomes" id="UP001361570"/>
    </source>
</evidence>
<comment type="function">
    <text evidence="12">In addition to polymerase activity, this DNA polymerase exhibits 5'-3' exonuclease activity.</text>
</comment>
<keyword evidence="5 12" id="KW-0227">DNA damage</keyword>
<dbReference type="SMART" id="SM00279">
    <property type="entry name" value="HhH2"/>
    <property type="match status" value="1"/>
</dbReference>
<dbReference type="GO" id="GO:0003887">
    <property type="term" value="F:DNA-directed DNA polymerase activity"/>
    <property type="evidence" value="ECO:0007669"/>
    <property type="project" value="UniProtKB-EC"/>
</dbReference>
<evidence type="ECO:0000259" key="13">
    <source>
        <dbReference type="SMART" id="SM00475"/>
    </source>
</evidence>
<evidence type="ECO:0000256" key="10">
    <source>
        <dbReference type="ARBA" id="ARBA00049244"/>
    </source>
</evidence>
<evidence type="ECO:0000256" key="4">
    <source>
        <dbReference type="ARBA" id="ARBA00022705"/>
    </source>
</evidence>
<dbReference type="InterPro" id="IPR018320">
    <property type="entry name" value="DNA_polymerase_1"/>
</dbReference>
<evidence type="ECO:0000256" key="9">
    <source>
        <dbReference type="ARBA" id="ARBA00023204"/>
    </source>
</evidence>
<dbReference type="Gene3D" id="1.10.150.20">
    <property type="entry name" value="5' to 3' exonuclease, C-terminal subdomain"/>
    <property type="match status" value="2"/>
</dbReference>
<dbReference type="InterPro" id="IPR036397">
    <property type="entry name" value="RNaseH_sf"/>
</dbReference>
<keyword evidence="9 12" id="KW-0234">DNA repair</keyword>
<dbReference type="InterPro" id="IPR008918">
    <property type="entry name" value="HhH2"/>
</dbReference>
<dbReference type="Pfam" id="PF02739">
    <property type="entry name" value="5_3_exonuc_N"/>
    <property type="match status" value="1"/>
</dbReference>
<dbReference type="InterPro" id="IPR020045">
    <property type="entry name" value="DNA_polI_H3TH"/>
</dbReference>
<dbReference type="InterPro" id="IPR020046">
    <property type="entry name" value="5-3_exonucl_a-hlix_arch_N"/>
</dbReference>
<dbReference type="PRINTS" id="PR00868">
    <property type="entry name" value="DNAPOLI"/>
</dbReference>
<dbReference type="CDD" id="cd09898">
    <property type="entry name" value="H3TH_53EXO"/>
    <property type="match status" value="1"/>
</dbReference>
<dbReference type="SUPFAM" id="SSF53098">
    <property type="entry name" value="Ribonuclease H-like"/>
    <property type="match status" value="1"/>
</dbReference>
<dbReference type="Proteomes" id="UP001361570">
    <property type="component" value="Unassembled WGS sequence"/>
</dbReference>
<keyword evidence="6 12" id="KW-0540">Nuclease</keyword>
<feature type="domain" description="DNA-directed DNA polymerase family A palm" evidence="14">
    <location>
        <begin position="669"/>
        <end position="876"/>
    </location>
</feature>
<evidence type="ECO:0000259" key="14">
    <source>
        <dbReference type="SMART" id="SM00482"/>
    </source>
</evidence>
<dbReference type="InterPro" id="IPR043502">
    <property type="entry name" value="DNA/RNA_pol_sf"/>
</dbReference>
<keyword evidence="7 12" id="KW-0239">DNA-directed DNA polymerase</keyword>
<evidence type="ECO:0000256" key="2">
    <source>
        <dbReference type="ARBA" id="ARBA00022679"/>
    </source>
</evidence>
<dbReference type="SMART" id="SM00482">
    <property type="entry name" value="POLAc"/>
    <property type="match status" value="1"/>
</dbReference>
<comment type="similarity">
    <text evidence="1 12">Belongs to the DNA polymerase type-A family.</text>
</comment>
<evidence type="ECO:0000256" key="5">
    <source>
        <dbReference type="ARBA" id="ARBA00022763"/>
    </source>
</evidence>
<dbReference type="InterPro" id="IPR001098">
    <property type="entry name" value="DNA-dir_DNA_pol_A_palm_dom"/>
</dbReference>
<keyword evidence="16" id="KW-1185">Reference proteome</keyword>
<gene>
    <name evidence="12 15" type="primary">polA</name>
    <name evidence="15" type="ORF">TEK04_04270</name>
</gene>
<dbReference type="Gene3D" id="3.30.70.370">
    <property type="match status" value="1"/>
</dbReference>
<evidence type="ECO:0000256" key="11">
    <source>
        <dbReference type="NCBIfam" id="TIGR00593"/>
    </source>
</evidence>
<comment type="caution">
    <text evidence="15">The sequence shown here is derived from an EMBL/GenBank/DDBJ whole genome shotgun (WGS) entry which is preliminary data.</text>
</comment>
<feature type="domain" description="5'-3' exonuclease" evidence="13">
    <location>
        <begin position="19"/>
        <end position="281"/>
    </location>
</feature>
<dbReference type="InterPro" id="IPR012337">
    <property type="entry name" value="RNaseH-like_sf"/>
</dbReference>
<dbReference type="EC" id="2.7.7.7" evidence="11 12"/>
<evidence type="ECO:0000256" key="12">
    <source>
        <dbReference type="RuleBase" id="RU004460"/>
    </source>
</evidence>
<dbReference type="InterPro" id="IPR002298">
    <property type="entry name" value="DNA_polymerase_A"/>
</dbReference>
<keyword evidence="8 12" id="KW-0238">DNA-binding</keyword>
<dbReference type="EMBL" id="JBAPLU010000003">
    <property type="protein sequence ID" value="MEI4270928.1"/>
    <property type="molecule type" value="Genomic_DNA"/>
</dbReference>
<dbReference type="InterPro" id="IPR054690">
    <property type="entry name" value="DNA_polI_exonuclease"/>
</dbReference>
<evidence type="ECO:0000256" key="3">
    <source>
        <dbReference type="ARBA" id="ARBA00022695"/>
    </source>
</evidence>
<dbReference type="SUPFAM" id="SSF88723">
    <property type="entry name" value="PIN domain-like"/>
    <property type="match status" value="1"/>
</dbReference>
<keyword evidence="6 12" id="KW-0269">Exonuclease</keyword>
<evidence type="ECO:0000256" key="8">
    <source>
        <dbReference type="ARBA" id="ARBA00023125"/>
    </source>
</evidence>
<dbReference type="Pfam" id="PF00476">
    <property type="entry name" value="DNA_pol_A"/>
    <property type="match status" value="1"/>
</dbReference>
<evidence type="ECO:0000256" key="6">
    <source>
        <dbReference type="ARBA" id="ARBA00022839"/>
    </source>
</evidence>
<dbReference type="PANTHER" id="PTHR10133">
    <property type="entry name" value="DNA POLYMERASE I"/>
    <property type="match status" value="1"/>
</dbReference>
<dbReference type="SMART" id="SM00475">
    <property type="entry name" value="53EXOc"/>
    <property type="match status" value="1"/>
</dbReference>
<name>A0ABU8DQH9_9ACTN</name>
<keyword evidence="12" id="KW-0378">Hydrolase</keyword>
<evidence type="ECO:0000256" key="7">
    <source>
        <dbReference type="ARBA" id="ARBA00022932"/>
    </source>
</evidence>
<sequence length="913" mass="99610">MSAPVSETAPPSTTVPAGQRPRLLLLDGHSLAYRAFFALPVENFSTTTGQPTNAVYGFTSMLINVLRDEAPTHLAVAFDVGRTTFRSEIYAEYKANRSESPTDFRGQVSLIQEVLAALRVPVLTAAGYEADDVIATLTVQAVESGMDVLICTGDRDALQLVNEHVTVLYPRKGVSDLTRFTPDAVEEKYGLSPVQYPDFAALRGDPSDNLPGIPSVGEKTAAKWVREYGSLDALVDQVDTVKGKVGEKLREHLSSVLQNRRLTELDRTVALELHPTDLAVQPWDRSEVHTLFDNLQFRVLRERLFATLSSAEPEVDGGIDVTVDEVPAGGLGDWLAAHGHKGHTGIVFRGTWGRGTGELTGIALAAADDHTVFVDLGPELDTADEQALAAWLADPAARKVVHEEKGPLLAVWARGWELEGEVSDTALAAYLALPGQRSFDLGDLAVRYLRRELVEAAPTETQLTLDGMGPTEADLAREAAVSDARKAVAVNDLADALEQLLGQKGGDQLLTELELPLTKVLARMEARGIAADLDLLHDLQSEFAGKVAEAAADAYEAIGTEINLGSPKQLQAVLFDQLGLPKTKKNKTGYTTDADALAWLQETSPHPFLEALLRHRDVTRLRTVIDGLIPMVDDAGRIHTTFQQTIAATGRLSSTDPNLQNIPIRSAEGRRIRQAFVVGAGYESLMTADYSQIEMRIMAHLSEDAGLIEAFTSGEDLHTFVAARAFDIPLEQVDPEMRRRIKAMSYGLAYGLSAYGLSQQLKITPEEARVQMQAYFERFGGIRDYLDTVVEDARQTGYTQTTMGRRRYLPDLTSDNKQRRDMAERMALNAPIQGSAADVIKVAMLRVERGIAERQLNSRMLLQVHDELVLEVAPGEREELEELVRAEMAGAADLSVTLDVSVGVGQSWDAAAH</sequence>
<dbReference type="PANTHER" id="PTHR10133:SF27">
    <property type="entry name" value="DNA POLYMERASE NU"/>
    <property type="match status" value="1"/>
</dbReference>
<dbReference type="CDD" id="cd09859">
    <property type="entry name" value="PIN_53EXO"/>
    <property type="match status" value="1"/>
</dbReference>
<dbReference type="Pfam" id="PF01367">
    <property type="entry name" value="5_3_exonuc"/>
    <property type="match status" value="1"/>
</dbReference>
<protein>
    <recommendedName>
        <fullName evidence="11 12">DNA polymerase I</fullName>
        <ecNumber evidence="11 12">2.7.7.7</ecNumber>
    </recommendedName>
</protein>